<protein>
    <submittedName>
        <fullName evidence="3">Oxidoreductase</fullName>
    </submittedName>
</protein>
<proteinExistence type="predicted"/>
<keyword evidence="4" id="KW-1185">Reference proteome</keyword>
<dbReference type="EMBL" id="JTDL01000098">
    <property type="protein sequence ID" value="KHL03555.1"/>
    <property type="molecule type" value="Genomic_DNA"/>
</dbReference>
<dbReference type="STRING" id="1338436.LK10_09110"/>
<keyword evidence="1" id="KW-0560">Oxidoreductase</keyword>
<dbReference type="PANTHER" id="PTHR43818:SF11">
    <property type="entry name" value="BCDNA.GH03377"/>
    <property type="match status" value="1"/>
</dbReference>
<dbReference type="Gene3D" id="3.40.50.720">
    <property type="entry name" value="NAD(P)-binding Rossmann-like Domain"/>
    <property type="match status" value="1"/>
</dbReference>
<dbReference type="RefSeq" id="WP_043122572.1">
    <property type="nucleotide sequence ID" value="NZ_JTDL01000098.1"/>
</dbReference>
<dbReference type="InterPro" id="IPR036291">
    <property type="entry name" value="NAD(P)-bd_dom_sf"/>
</dbReference>
<feature type="domain" description="Gfo/Idh/MocA-like oxidoreductase N-terminal" evidence="2">
    <location>
        <begin position="10"/>
        <end position="129"/>
    </location>
</feature>
<gene>
    <name evidence="3" type="ORF">LK10_09110</name>
</gene>
<dbReference type="OrthoDB" id="9801953at2"/>
<dbReference type="PANTHER" id="PTHR43818">
    <property type="entry name" value="BCDNA.GH03377"/>
    <property type="match status" value="1"/>
</dbReference>
<dbReference type="Pfam" id="PF01408">
    <property type="entry name" value="GFO_IDH_MocA"/>
    <property type="match status" value="1"/>
</dbReference>
<comment type="caution">
    <text evidence="3">The sequence shown here is derived from an EMBL/GenBank/DDBJ whole genome shotgun (WGS) entry which is preliminary data.</text>
</comment>
<dbReference type="GO" id="GO:0000166">
    <property type="term" value="F:nucleotide binding"/>
    <property type="evidence" value="ECO:0007669"/>
    <property type="project" value="InterPro"/>
</dbReference>
<reference evidence="3 4" key="1">
    <citation type="submission" date="2014-09" db="EMBL/GenBank/DDBJ databases">
        <title>Genome sequence of Sinomonas sp. MUSC 117.</title>
        <authorList>
            <person name="Lee L.-H."/>
        </authorList>
    </citation>
    <scope>NUCLEOTIDE SEQUENCE [LARGE SCALE GENOMIC DNA]</scope>
    <source>
        <strain evidence="3 4">MUSC 117</strain>
    </source>
</reference>
<name>A0A0B2AIZ0_9MICC</name>
<organism evidence="3 4">
    <name type="scientific">Sinomonas humi</name>
    <dbReference type="NCBI Taxonomy" id="1338436"/>
    <lineage>
        <taxon>Bacteria</taxon>
        <taxon>Bacillati</taxon>
        <taxon>Actinomycetota</taxon>
        <taxon>Actinomycetes</taxon>
        <taxon>Micrococcales</taxon>
        <taxon>Micrococcaceae</taxon>
        <taxon>Sinomonas</taxon>
    </lineage>
</organism>
<evidence type="ECO:0000259" key="2">
    <source>
        <dbReference type="Pfam" id="PF01408"/>
    </source>
</evidence>
<dbReference type="Gene3D" id="3.30.360.10">
    <property type="entry name" value="Dihydrodipicolinate Reductase, domain 2"/>
    <property type="match status" value="1"/>
</dbReference>
<accession>A0A0B2AIZ0</accession>
<sequence length="363" mass="39140">MENSSTSTLGVGILGAGPVTQAIHLPTLSRIRDVFHVAKVMDVDPKIAESVAGRVGAGWTTSMDELLADESVQIVVVCSPHQFHAEQVIAACRAGKQAILCEKPFAMSQAEAEQIAAVSQETGVPIIVGAMHTFDPGWLAAKEHWGDLVQTAHTIRYSIVLPPNPRFEDFATEVITRPESQPRDRRDPEVAAGMVRGGIMGLAIHDLPLVRAFCPDFTDLHVLSCEVPDPSGYLLNLRIGDRNVQVFGINTQSWEPEWIFEAIGDDAALRIDFTPSYVQAGSATATISRGGKSEVYGPYPFNGYEAEWRFLADLAKGKAQPLDVTELIHDLTFALEVADTASAAVRATTAPKATTAPQKEASV</sequence>
<evidence type="ECO:0000256" key="1">
    <source>
        <dbReference type="ARBA" id="ARBA00023002"/>
    </source>
</evidence>
<dbReference type="SUPFAM" id="SSF51735">
    <property type="entry name" value="NAD(P)-binding Rossmann-fold domains"/>
    <property type="match status" value="1"/>
</dbReference>
<evidence type="ECO:0000313" key="4">
    <source>
        <dbReference type="Proteomes" id="UP000030982"/>
    </source>
</evidence>
<dbReference type="Proteomes" id="UP000030982">
    <property type="component" value="Unassembled WGS sequence"/>
</dbReference>
<dbReference type="GO" id="GO:0016491">
    <property type="term" value="F:oxidoreductase activity"/>
    <property type="evidence" value="ECO:0007669"/>
    <property type="project" value="UniProtKB-KW"/>
</dbReference>
<dbReference type="InterPro" id="IPR000683">
    <property type="entry name" value="Gfo/Idh/MocA-like_OxRdtase_N"/>
</dbReference>
<dbReference type="AlphaFoldDB" id="A0A0B2AIZ0"/>
<dbReference type="InterPro" id="IPR050463">
    <property type="entry name" value="Gfo/Idh/MocA_oxidrdct_glycsds"/>
</dbReference>
<evidence type="ECO:0000313" key="3">
    <source>
        <dbReference type="EMBL" id="KHL03555.1"/>
    </source>
</evidence>